<organism evidence="4">
    <name type="scientific">Caulobacter sp. 73W</name>
    <dbReference type="NCBI Taxonomy" id="3161137"/>
    <lineage>
        <taxon>Bacteria</taxon>
        <taxon>Pseudomonadati</taxon>
        <taxon>Pseudomonadota</taxon>
        <taxon>Alphaproteobacteria</taxon>
        <taxon>Caulobacterales</taxon>
        <taxon>Caulobacteraceae</taxon>
        <taxon>Caulobacter</taxon>
    </lineage>
</organism>
<feature type="modified residue" description="4-aspartylphosphate" evidence="1">
    <location>
        <position position="50"/>
    </location>
</feature>
<feature type="compositionally biased region" description="Basic and acidic residues" evidence="2">
    <location>
        <begin position="87"/>
        <end position="96"/>
    </location>
</feature>
<dbReference type="InterPro" id="IPR011006">
    <property type="entry name" value="CheY-like_superfamily"/>
</dbReference>
<dbReference type="EMBL" id="CP158375">
    <property type="protein sequence ID" value="XDO98668.1"/>
    <property type="molecule type" value="Genomic_DNA"/>
</dbReference>
<protein>
    <submittedName>
        <fullName evidence="4">Response regulator</fullName>
    </submittedName>
</protein>
<dbReference type="Pfam" id="PF00072">
    <property type="entry name" value="Response_reg"/>
    <property type="match status" value="1"/>
</dbReference>
<dbReference type="AlphaFoldDB" id="A0AB39KY43"/>
<dbReference type="PANTHER" id="PTHR42872">
    <property type="entry name" value="PROTEIN-GLUTAMATE METHYLESTERASE/PROTEIN-GLUTAMINE GLUTAMINASE"/>
    <property type="match status" value="1"/>
</dbReference>
<accession>A0AB39KY43</accession>
<dbReference type="InterPro" id="IPR001789">
    <property type="entry name" value="Sig_transdc_resp-reg_receiver"/>
</dbReference>
<evidence type="ECO:0000256" key="1">
    <source>
        <dbReference type="PROSITE-ProRule" id="PRU00169"/>
    </source>
</evidence>
<dbReference type="GO" id="GO:0000160">
    <property type="term" value="P:phosphorelay signal transduction system"/>
    <property type="evidence" value="ECO:0007669"/>
    <property type="project" value="InterPro"/>
</dbReference>
<dbReference type="RefSeq" id="WP_369062542.1">
    <property type="nucleotide sequence ID" value="NZ_CP158375.1"/>
</dbReference>
<feature type="domain" description="Response regulatory" evidence="3">
    <location>
        <begin position="1"/>
        <end position="110"/>
    </location>
</feature>
<proteinExistence type="predicted"/>
<gene>
    <name evidence="4" type="ORF">ABOZ73_12730</name>
</gene>
<dbReference type="PROSITE" id="PS50110">
    <property type="entry name" value="RESPONSE_REGULATORY"/>
    <property type="match status" value="1"/>
</dbReference>
<dbReference type="Gene3D" id="3.40.50.2300">
    <property type="match status" value="1"/>
</dbReference>
<name>A0AB39KY43_9CAUL</name>
<evidence type="ECO:0000259" key="3">
    <source>
        <dbReference type="PROSITE" id="PS50110"/>
    </source>
</evidence>
<feature type="region of interest" description="Disordered" evidence="2">
    <location>
        <begin position="86"/>
        <end position="110"/>
    </location>
</feature>
<dbReference type="SUPFAM" id="SSF52172">
    <property type="entry name" value="CheY-like"/>
    <property type="match status" value="1"/>
</dbReference>
<dbReference type="PANTHER" id="PTHR42872:SF6">
    <property type="entry name" value="PROTEIN-GLUTAMATE METHYLESTERASE_PROTEIN-GLUTAMINE GLUTAMINASE"/>
    <property type="match status" value="1"/>
</dbReference>
<keyword evidence="1" id="KW-0597">Phosphoprotein</keyword>
<evidence type="ECO:0000256" key="2">
    <source>
        <dbReference type="SAM" id="MobiDB-lite"/>
    </source>
</evidence>
<dbReference type="SMART" id="SM00448">
    <property type="entry name" value="REC"/>
    <property type="match status" value="1"/>
</dbReference>
<evidence type="ECO:0000313" key="4">
    <source>
        <dbReference type="EMBL" id="XDO98668.1"/>
    </source>
</evidence>
<reference evidence="4" key="1">
    <citation type="submission" date="2024-06" db="EMBL/GenBank/DDBJ databases">
        <title>Caulobacter inopinatus, sp. nov.</title>
        <authorList>
            <person name="Donachie S.P."/>
        </authorList>
    </citation>
    <scope>NUCLEOTIDE SEQUENCE</scope>
    <source>
        <strain evidence="4">73W</strain>
    </source>
</reference>
<sequence>MIVEDSAVVRTLLTHIIDADPRLTVALAVASAEEALEVLEEVKPDVISMDIRLPGMDGLEATRRIMAEHPTPIVVIADSVEELAEDLAERPARRGADGGGEAGGPRQPGL</sequence>